<dbReference type="PIRSF" id="PIRSF000077">
    <property type="entry name" value="Thioredoxin"/>
    <property type="match status" value="1"/>
</dbReference>
<sequence>MRELTDGTFGAGIAEGLHLVEFGARWCPPCRVVEPVLEELDRELPGLVVSRVDVDASPAVARDARIMSAPTLNLYRDGELVAQSVGARPKSRLVTWLEPHL</sequence>
<dbReference type="Pfam" id="PF00085">
    <property type="entry name" value="Thioredoxin"/>
    <property type="match status" value="1"/>
</dbReference>
<keyword evidence="4 7" id="KW-1015">Disulfide bond</keyword>
<dbReference type="InterPro" id="IPR013766">
    <property type="entry name" value="Thioredoxin_domain"/>
</dbReference>
<feature type="domain" description="Thioredoxin" evidence="8">
    <location>
        <begin position="1"/>
        <end position="101"/>
    </location>
</feature>
<dbReference type="PROSITE" id="PS51352">
    <property type="entry name" value="THIOREDOXIN_2"/>
    <property type="match status" value="1"/>
</dbReference>
<keyword evidence="5 7" id="KW-0676">Redox-active center</keyword>
<evidence type="ECO:0000256" key="3">
    <source>
        <dbReference type="ARBA" id="ARBA00022982"/>
    </source>
</evidence>
<dbReference type="SUPFAM" id="SSF52833">
    <property type="entry name" value="Thioredoxin-like"/>
    <property type="match status" value="1"/>
</dbReference>
<dbReference type="EMBL" id="CP073249">
    <property type="protein sequence ID" value="QUF02380.1"/>
    <property type="molecule type" value="Genomic_DNA"/>
</dbReference>
<dbReference type="InterPro" id="IPR036249">
    <property type="entry name" value="Thioredoxin-like_sf"/>
</dbReference>
<dbReference type="GO" id="GO:0005829">
    <property type="term" value="C:cytosol"/>
    <property type="evidence" value="ECO:0007669"/>
    <property type="project" value="TreeGrafter"/>
</dbReference>
<comment type="similarity">
    <text evidence="1 6">Belongs to the thioredoxin family.</text>
</comment>
<gene>
    <name evidence="9" type="ORF">KCV87_23235</name>
</gene>
<reference evidence="9" key="1">
    <citation type="submission" date="2021-04" db="EMBL/GenBank/DDBJ databases">
        <title>Genomic sequence of Actinosynnema pretiosum subsp. pretiosum ATCC 31280 (C-14919).</title>
        <authorList>
            <person name="Bai L."/>
            <person name="Wang X."/>
            <person name="Xiao Y."/>
        </authorList>
    </citation>
    <scope>NUCLEOTIDE SEQUENCE</scope>
    <source>
        <strain evidence="9">ATCC 31280</strain>
    </source>
</reference>
<feature type="disulfide bond" description="Redox-active" evidence="7">
    <location>
        <begin position="27"/>
        <end position="30"/>
    </location>
</feature>
<dbReference type="GO" id="GO:0015035">
    <property type="term" value="F:protein-disulfide reductase activity"/>
    <property type="evidence" value="ECO:0007669"/>
    <property type="project" value="InterPro"/>
</dbReference>
<evidence type="ECO:0000256" key="6">
    <source>
        <dbReference type="PIRNR" id="PIRNR000077"/>
    </source>
</evidence>
<evidence type="ECO:0000256" key="1">
    <source>
        <dbReference type="ARBA" id="ARBA00008987"/>
    </source>
</evidence>
<evidence type="ECO:0000256" key="7">
    <source>
        <dbReference type="PIRSR" id="PIRSR000077-4"/>
    </source>
</evidence>
<evidence type="ECO:0000313" key="9">
    <source>
        <dbReference type="EMBL" id="QUF02380.1"/>
    </source>
</evidence>
<evidence type="ECO:0000256" key="5">
    <source>
        <dbReference type="ARBA" id="ARBA00023284"/>
    </source>
</evidence>
<evidence type="ECO:0000259" key="8">
    <source>
        <dbReference type="PROSITE" id="PS51352"/>
    </source>
</evidence>
<evidence type="ECO:0000256" key="4">
    <source>
        <dbReference type="ARBA" id="ARBA00023157"/>
    </source>
</evidence>
<protein>
    <recommendedName>
        <fullName evidence="6">Thioredoxin</fullName>
    </recommendedName>
</protein>
<evidence type="ECO:0000256" key="2">
    <source>
        <dbReference type="ARBA" id="ARBA00022448"/>
    </source>
</evidence>
<accession>A0AA45L3W7</accession>
<keyword evidence="3" id="KW-0249">Electron transport</keyword>
<dbReference type="GO" id="GO:0045454">
    <property type="term" value="P:cell redox homeostasis"/>
    <property type="evidence" value="ECO:0007669"/>
    <property type="project" value="TreeGrafter"/>
</dbReference>
<dbReference type="AlphaFoldDB" id="A0AA45L3W7"/>
<dbReference type="CDD" id="cd02947">
    <property type="entry name" value="TRX_family"/>
    <property type="match status" value="1"/>
</dbReference>
<dbReference type="PANTHER" id="PTHR45663">
    <property type="entry name" value="GEO12009P1"/>
    <property type="match status" value="1"/>
</dbReference>
<dbReference type="InterPro" id="IPR005746">
    <property type="entry name" value="Thioredoxin"/>
</dbReference>
<dbReference type="Gene3D" id="3.40.30.10">
    <property type="entry name" value="Glutaredoxin"/>
    <property type="match status" value="1"/>
</dbReference>
<organism evidence="9 10">
    <name type="scientific">Actinosynnema pretiosum subsp. pretiosum</name>
    <dbReference type="NCBI Taxonomy" id="103721"/>
    <lineage>
        <taxon>Bacteria</taxon>
        <taxon>Bacillati</taxon>
        <taxon>Actinomycetota</taxon>
        <taxon>Actinomycetes</taxon>
        <taxon>Pseudonocardiales</taxon>
        <taxon>Pseudonocardiaceae</taxon>
        <taxon>Actinosynnema</taxon>
    </lineage>
</organism>
<dbReference type="Proteomes" id="UP000677152">
    <property type="component" value="Chromosome"/>
</dbReference>
<name>A0AA45L3W7_9PSEU</name>
<dbReference type="PANTHER" id="PTHR45663:SF11">
    <property type="entry name" value="GEO12009P1"/>
    <property type="match status" value="1"/>
</dbReference>
<keyword evidence="2" id="KW-0813">Transport</keyword>
<evidence type="ECO:0000313" key="10">
    <source>
        <dbReference type="Proteomes" id="UP000677152"/>
    </source>
</evidence>
<proteinExistence type="inferred from homology"/>